<evidence type="ECO:0000256" key="1">
    <source>
        <dbReference type="ARBA" id="ARBA00005854"/>
    </source>
</evidence>
<comment type="caution">
    <text evidence="7">The sequence shown here is derived from an EMBL/GenBank/DDBJ whole genome shotgun (WGS) entry which is preliminary data.</text>
</comment>
<dbReference type="InterPro" id="IPR006139">
    <property type="entry name" value="D-isomer_2_OHA_DH_cat_dom"/>
</dbReference>
<reference evidence="7 8" key="1">
    <citation type="journal article" date="2015" name="Nature">
        <title>rRNA introns, odd ribosomes, and small enigmatic genomes across a large radiation of phyla.</title>
        <authorList>
            <person name="Brown C.T."/>
            <person name="Hug L.A."/>
            <person name="Thomas B.C."/>
            <person name="Sharon I."/>
            <person name="Castelle C.J."/>
            <person name="Singh A."/>
            <person name="Wilkins M.J."/>
            <person name="Williams K.H."/>
            <person name="Banfield J.F."/>
        </authorList>
    </citation>
    <scope>NUCLEOTIDE SEQUENCE [LARGE SCALE GENOMIC DNA]</scope>
</reference>
<dbReference type="PROSITE" id="PS00671">
    <property type="entry name" value="D_2_HYDROXYACID_DH_3"/>
    <property type="match status" value="1"/>
</dbReference>
<dbReference type="AlphaFoldDB" id="A0A0G0QMW3"/>
<dbReference type="GO" id="GO:0051287">
    <property type="term" value="F:NAD binding"/>
    <property type="evidence" value="ECO:0007669"/>
    <property type="project" value="InterPro"/>
</dbReference>
<dbReference type="GO" id="GO:0008720">
    <property type="term" value="F:D-lactate dehydrogenase (NAD+) activity"/>
    <property type="evidence" value="ECO:0007669"/>
    <property type="project" value="TreeGrafter"/>
</dbReference>
<dbReference type="Pfam" id="PF02826">
    <property type="entry name" value="2-Hacid_dh_C"/>
    <property type="match status" value="1"/>
</dbReference>
<dbReference type="PANTHER" id="PTHR43026">
    <property type="entry name" value="2-HYDROXYACID DEHYDROGENASE HOMOLOG 1-RELATED"/>
    <property type="match status" value="1"/>
</dbReference>
<dbReference type="PROSITE" id="PS00670">
    <property type="entry name" value="D_2_HYDROXYACID_DH_2"/>
    <property type="match status" value="1"/>
</dbReference>
<evidence type="ECO:0000259" key="6">
    <source>
        <dbReference type="Pfam" id="PF02826"/>
    </source>
</evidence>
<dbReference type="PATRIC" id="fig|1618431.3.peg.1077"/>
<proteinExistence type="inferred from homology"/>
<comment type="similarity">
    <text evidence="1 4">Belongs to the D-isomer specific 2-hydroxyacid dehydrogenase family.</text>
</comment>
<dbReference type="InterPro" id="IPR036291">
    <property type="entry name" value="NAD(P)-bd_dom_sf"/>
</dbReference>
<protein>
    <submittedName>
        <fullName evidence="7">D-isomer specific 2-hydroxyacid dehydrogenase NAD-binding protein</fullName>
    </submittedName>
</protein>
<dbReference type="FunFam" id="3.40.50.720:FF:000203">
    <property type="entry name" value="D-3-phosphoglycerate dehydrogenase (SerA)"/>
    <property type="match status" value="1"/>
</dbReference>
<feature type="domain" description="D-isomer specific 2-hydroxyacid dehydrogenase catalytic" evidence="5">
    <location>
        <begin position="14"/>
        <end position="333"/>
    </location>
</feature>
<gene>
    <name evidence="7" type="ORF">UT77_C0010G0024</name>
</gene>
<name>A0A0G0QMW3_9BACT</name>
<evidence type="ECO:0000256" key="4">
    <source>
        <dbReference type="RuleBase" id="RU003719"/>
    </source>
</evidence>
<dbReference type="InterPro" id="IPR058205">
    <property type="entry name" value="D-LDH-like"/>
</dbReference>
<evidence type="ECO:0000256" key="2">
    <source>
        <dbReference type="ARBA" id="ARBA00023002"/>
    </source>
</evidence>
<sequence>MKTAFFEIRDKDQQVYFSQNLEGHEVAFFENPLNEDSIPQNTDFEVISIFVQSLLTPKVLNSFPNLKYITVRATGFDNVNCEFAKTKNISISNVPAYGSNTVAEFTFGLILSLSRKIPQAAYRLKLSGEFSTDGFKGFDLNGKTLGVVGTGKIGSNVIKIAKGFNMQVLAMDPHPNDELSKNLGFSYVTLEELLKNSDIVTLHVPLVEQTHHLINKGNISLMKKGSLLINTSRGGVVDTDALSKALTQEHLAGAALDVLEEENELKEEAQLLTQDKIPQEDFQKIIEDHILMHLPNVIITPHMAFYTKEAEESIMQTTISNIAAFIKGTAENLV</sequence>
<evidence type="ECO:0000256" key="3">
    <source>
        <dbReference type="ARBA" id="ARBA00023027"/>
    </source>
</evidence>
<dbReference type="PANTHER" id="PTHR43026:SF1">
    <property type="entry name" value="2-HYDROXYACID DEHYDROGENASE HOMOLOG 1-RELATED"/>
    <property type="match status" value="1"/>
</dbReference>
<dbReference type="SUPFAM" id="SSF51735">
    <property type="entry name" value="NAD(P)-binding Rossmann-fold domains"/>
    <property type="match status" value="1"/>
</dbReference>
<keyword evidence="3" id="KW-0520">NAD</keyword>
<dbReference type="Pfam" id="PF00389">
    <property type="entry name" value="2-Hacid_dh"/>
    <property type="match status" value="1"/>
</dbReference>
<dbReference type="InterPro" id="IPR006140">
    <property type="entry name" value="D-isomer_DH_NAD-bd"/>
</dbReference>
<dbReference type="Gene3D" id="3.40.50.720">
    <property type="entry name" value="NAD(P)-binding Rossmann-like Domain"/>
    <property type="match status" value="2"/>
</dbReference>
<evidence type="ECO:0000313" key="7">
    <source>
        <dbReference type="EMBL" id="KKR41498.1"/>
    </source>
</evidence>
<dbReference type="Proteomes" id="UP000034881">
    <property type="component" value="Unassembled WGS sequence"/>
</dbReference>
<dbReference type="SUPFAM" id="SSF52283">
    <property type="entry name" value="Formate/glycerate dehydrogenase catalytic domain-like"/>
    <property type="match status" value="1"/>
</dbReference>
<evidence type="ECO:0000313" key="8">
    <source>
        <dbReference type="Proteomes" id="UP000034881"/>
    </source>
</evidence>
<feature type="domain" description="D-isomer specific 2-hydroxyacid dehydrogenase NAD-binding" evidence="6">
    <location>
        <begin position="107"/>
        <end position="304"/>
    </location>
</feature>
<keyword evidence="2 4" id="KW-0560">Oxidoreductase</keyword>
<dbReference type="EMBL" id="LBYB01000010">
    <property type="protein sequence ID" value="KKR41498.1"/>
    <property type="molecule type" value="Genomic_DNA"/>
</dbReference>
<dbReference type="InterPro" id="IPR029753">
    <property type="entry name" value="D-isomer_DH_CS"/>
</dbReference>
<organism evidence="7 8">
    <name type="scientific">Candidatus Daviesbacteria bacterium GW2011_GWC2_40_12</name>
    <dbReference type="NCBI Taxonomy" id="1618431"/>
    <lineage>
        <taxon>Bacteria</taxon>
        <taxon>Candidatus Daviesiibacteriota</taxon>
    </lineage>
</organism>
<accession>A0A0G0QMW3</accession>
<evidence type="ECO:0000259" key="5">
    <source>
        <dbReference type="Pfam" id="PF00389"/>
    </source>
</evidence>